<keyword evidence="1" id="KW-0732">Signal</keyword>
<evidence type="ECO:0000313" key="2">
    <source>
        <dbReference type="EMBL" id="GGH88397.1"/>
    </source>
</evidence>
<feature type="chain" id="PRO_5045988214" description="Gliding motility-associated C-terminal domain-containing protein" evidence="1">
    <location>
        <begin position="27"/>
        <end position="825"/>
    </location>
</feature>
<proteinExistence type="predicted"/>
<comment type="caution">
    <text evidence="2">The sequence shown here is derived from an EMBL/GenBank/DDBJ whole genome shotgun (WGS) entry which is preliminary data.</text>
</comment>
<dbReference type="Proteomes" id="UP000637774">
    <property type="component" value="Unassembled WGS sequence"/>
</dbReference>
<dbReference type="PROSITE" id="PS51257">
    <property type="entry name" value="PROKAR_LIPOPROTEIN"/>
    <property type="match status" value="1"/>
</dbReference>
<name>A0ABQ2ABI6_9BACT</name>
<dbReference type="Pfam" id="PF13585">
    <property type="entry name" value="CHU_C"/>
    <property type="match status" value="1"/>
</dbReference>
<gene>
    <name evidence="2" type="ORF">GCM10011495_29570</name>
</gene>
<organism evidence="2 3">
    <name type="scientific">Hymenobacter frigidus</name>
    <dbReference type="NCBI Taxonomy" id="1524095"/>
    <lineage>
        <taxon>Bacteria</taxon>
        <taxon>Pseudomonadati</taxon>
        <taxon>Bacteroidota</taxon>
        <taxon>Cytophagia</taxon>
        <taxon>Cytophagales</taxon>
        <taxon>Hymenobacteraceae</taxon>
        <taxon>Hymenobacter</taxon>
    </lineage>
</organism>
<protein>
    <recommendedName>
        <fullName evidence="4">Gliding motility-associated C-terminal domain-containing protein</fullName>
    </recommendedName>
</protein>
<evidence type="ECO:0000256" key="1">
    <source>
        <dbReference type="SAM" id="SignalP"/>
    </source>
</evidence>
<evidence type="ECO:0008006" key="4">
    <source>
        <dbReference type="Google" id="ProtNLM"/>
    </source>
</evidence>
<reference evidence="3" key="1">
    <citation type="journal article" date="2019" name="Int. J. Syst. Evol. Microbiol.">
        <title>The Global Catalogue of Microorganisms (GCM) 10K type strain sequencing project: providing services to taxonomists for standard genome sequencing and annotation.</title>
        <authorList>
            <consortium name="The Broad Institute Genomics Platform"/>
            <consortium name="The Broad Institute Genome Sequencing Center for Infectious Disease"/>
            <person name="Wu L."/>
            <person name="Ma J."/>
        </authorList>
    </citation>
    <scope>NUCLEOTIDE SEQUENCE [LARGE SCALE GENOMIC DNA]</scope>
    <source>
        <strain evidence="3">CGMCC 1.14966</strain>
    </source>
</reference>
<keyword evidence="3" id="KW-1185">Reference proteome</keyword>
<feature type="signal peptide" evidence="1">
    <location>
        <begin position="1"/>
        <end position="26"/>
    </location>
</feature>
<sequence>MKKTLHFFTLLLVACCLLGGLQSAYASHIQGGQITYRYVTGDTYEVTVSFYRDCSPGAAPVPGNVDITAVSSCNGSGTTVRATLLPVVGTLTIGQGYCPSIQVLATCNPGSSQYPNYEKQDYRGTINLPPAPNWIISHQSCCRPSTANIPTQDDFRFEATLNNQVSVNGVLTRVNNSSPLFSSRDFPVPFVLVNQRTSINFTAASEADGDSLVYELDRPLANCGEFNPYSARPTGTSSGCVTRILPPRAPNTVCLLDCGPNVGGADYTANLPLPVANDTVGVCGTVAGTAYTRTVVPRFSFNPRIGEFTFTPNLFRPGTTTQGLNKYVVVGKITEYRRLPGSNRRYRVGSVRRDFLVIIIDGAGNQVPSTPVITVPDPLSGAVPVNRPDTTLIRINTCNYAQVRVLFTDPNNTAATPPAARQNLTVTYTGTGTINGDLLQGGDVGVYTLLRNGTPTPEARFYFQPGAFFAGQVIRIPLRIEDDACPIKGVQTRVIEIRIVEGRTAQAVAAGGQSNVLPGVVPTTICGGTLNLTGNVLRPDSVRQLAANRTVLQTYGFQWTQVRGNGLPTVSNGQNITVSPTITSRYRLRITPLQGFGANGGGCGDTTSILVRVAPTVVNAFTIPSVISGRNNSQVTISGQTAVPPLTFVLSNTTPQPSVTSGFQLCGISWTYQRVKDGSGNLLASAPVEFSTDYQPAETALKLSLGGEYVIRLTSNVAVRGGACTTNAPSCPATMAQRIVIVPELSVPNIITPNNDNLNDVFVLPVAQRGGKLELYNRWGRKVQEYANYQNTWAGGDQPDGVYYYYITDPSGNKTKGWVEVRRGL</sequence>
<dbReference type="EMBL" id="BMGY01000031">
    <property type="protein sequence ID" value="GGH88397.1"/>
    <property type="molecule type" value="Genomic_DNA"/>
</dbReference>
<dbReference type="RefSeq" id="WP_188562866.1">
    <property type="nucleotide sequence ID" value="NZ_BMGY01000031.1"/>
</dbReference>
<evidence type="ECO:0000313" key="3">
    <source>
        <dbReference type="Proteomes" id="UP000637774"/>
    </source>
</evidence>
<accession>A0ABQ2ABI6</accession>